<dbReference type="Proteomes" id="UP000623608">
    <property type="component" value="Unassembled WGS sequence"/>
</dbReference>
<dbReference type="GO" id="GO:0055085">
    <property type="term" value="P:transmembrane transport"/>
    <property type="evidence" value="ECO:0007669"/>
    <property type="project" value="InterPro"/>
</dbReference>
<feature type="transmembrane region" description="Helical" evidence="8">
    <location>
        <begin position="201"/>
        <end position="223"/>
    </location>
</feature>
<evidence type="ECO:0000313" key="10">
    <source>
        <dbReference type="EMBL" id="GIF22081.1"/>
    </source>
</evidence>
<comment type="similarity">
    <text evidence="2">Belongs to the binding-protein-dependent transport system permease family. CysTW subfamily.</text>
</comment>
<sequence>MASQAVAAPRRKLRGTALLGTVPFFAYVTIFLVIPTLVVVIGAFAGDDGGVSFANVKALTNDYILDAFGRSIVLSAVSAVIGAIGGALLAYALVTSKAGGVLRRVVTSAAGVLAQFGGVTLAFAFLATIGLSGFVTVWLKDHLSIDLYANGVWLFELPGLILIYTYFQIPLMLIVFLPALDGIRPQWREACESLGATTWQYWTRVAGPLLAPAFLGSTLLLFANAFSAYATAAALVSQGSPIIPLQIRGALTSEVVLGQQNLGKAMALGMVIVVAVVMGLYSLLERRTAKWLG</sequence>
<evidence type="ECO:0000313" key="11">
    <source>
        <dbReference type="Proteomes" id="UP000623608"/>
    </source>
</evidence>
<dbReference type="InterPro" id="IPR000515">
    <property type="entry name" value="MetI-like"/>
</dbReference>
<feature type="transmembrane region" description="Helical" evidence="8">
    <location>
        <begin position="21"/>
        <end position="45"/>
    </location>
</feature>
<dbReference type="PANTHER" id="PTHR42929">
    <property type="entry name" value="INNER MEMBRANE ABC TRANSPORTER PERMEASE PROTEIN YDCU-RELATED-RELATED"/>
    <property type="match status" value="1"/>
</dbReference>
<protein>
    <submittedName>
        <fullName evidence="10">ABC transporter permease</fullName>
    </submittedName>
</protein>
<feature type="transmembrane region" description="Helical" evidence="8">
    <location>
        <begin position="159"/>
        <end position="180"/>
    </location>
</feature>
<organism evidence="10 11">
    <name type="scientific">Paractinoplanes tereljensis</name>
    <dbReference type="NCBI Taxonomy" id="571912"/>
    <lineage>
        <taxon>Bacteria</taxon>
        <taxon>Bacillati</taxon>
        <taxon>Actinomycetota</taxon>
        <taxon>Actinomycetes</taxon>
        <taxon>Micromonosporales</taxon>
        <taxon>Micromonosporaceae</taxon>
        <taxon>Paractinoplanes</taxon>
    </lineage>
</organism>
<reference evidence="10" key="1">
    <citation type="submission" date="2021-01" db="EMBL/GenBank/DDBJ databases">
        <title>Whole genome shotgun sequence of Actinoplanes tereljensis NBRC 105297.</title>
        <authorList>
            <person name="Komaki H."/>
            <person name="Tamura T."/>
        </authorList>
    </citation>
    <scope>NUCLEOTIDE SEQUENCE</scope>
    <source>
        <strain evidence="10">NBRC 105297</strain>
    </source>
</reference>
<evidence type="ECO:0000259" key="9">
    <source>
        <dbReference type="PROSITE" id="PS50928"/>
    </source>
</evidence>
<feature type="domain" description="ABC transmembrane type-1" evidence="9">
    <location>
        <begin position="68"/>
        <end position="283"/>
    </location>
</feature>
<keyword evidence="4" id="KW-1003">Cell membrane</keyword>
<evidence type="ECO:0000256" key="1">
    <source>
        <dbReference type="ARBA" id="ARBA00004651"/>
    </source>
</evidence>
<dbReference type="Pfam" id="PF00528">
    <property type="entry name" value="BPD_transp_1"/>
    <property type="match status" value="1"/>
</dbReference>
<feature type="transmembrane region" description="Helical" evidence="8">
    <location>
        <begin position="72"/>
        <end position="94"/>
    </location>
</feature>
<keyword evidence="5 8" id="KW-0812">Transmembrane</keyword>
<dbReference type="Gene3D" id="1.10.3720.10">
    <property type="entry name" value="MetI-like"/>
    <property type="match status" value="1"/>
</dbReference>
<dbReference type="PROSITE" id="PS50928">
    <property type="entry name" value="ABC_TM1"/>
    <property type="match status" value="1"/>
</dbReference>
<keyword evidence="7 8" id="KW-0472">Membrane</keyword>
<evidence type="ECO:0000256" key="4">
    <source>
        <dbReference type="ARBA" id="ARBA00022475"/>
    </source>
</evidence>
<dbReference type="InterPro" id="IPR035906">
    <property type="entry name" value="MetI-like_sf"/>
</dbReference>
<evidence type="ECO:0000256" key="2">
    <source>
        <dbReference type="ARBA" id="ARBA00007069"/>
    </source>
</evidence>
<evidence type="ECO:0000256" key="3">
    <source>
        <dbReference type="ARBA" id="ARBA00022448"/>
    </source>
</evidence>
<feature type="transmembrane region" description="Helical" evidence="8">
    <location>
        <begin position="106"/>
        <end position="139"/>
    </location>
</feature>
<dbReference type="GO" id="GO:0005886">
    <property type="term" value="C:plasma membrane"/>
    <property type="evidence" value="ECO:0007669"/>
    <property type="project" value="UniProtKB-SubCell"/>
</dbReference>
<evidence type="ECO:0000256" key="7">
    <source>
        <dbReference type="ARBA" id="ARBA00023136"/>
    </source>
</evidence>
<accession>A0A919NNF7</accession>
<comment type="subcellular location">
    <subcellularLocation>
        <location evidence="1 8">Cell membrane</location>
        <topology evidence="1 8">Multi-pass membrane protein</topology>
    </subcellularLocation>
</comment>
<dbReference type="AlphaFoldDB" id="A0A919NNF7"/>
<keyword evidence="11" id="KW-1185">Reference proteome</keyword>
<dbReference type="SUPFAM" id="SSF161098">
    <property type="entry name" value="MetI-like"/>
    <property type="match status" value="1"/>
</dbReference>
<dbReference type="PANTHER" id="PTHR42929:SF1">
    <property type="entry name" value="INNER MEMBRANE ABC TRANSPORTER PERMEASE PROTEIN YDCU-RELATED"/>
    <property type="match status" value="1"/>
</dbReference>
<keyword evidence="6 8" id="KW-1133">Transmembrane helix</keyword>
<evidence type="ECO:0000256" key="8">
    <source>
        <dbReference type="RuleBase" id="RU363032"/>
    </source>
</evidence>
<gene>
    <name evidence="10" type="ORF">Ate02nite_48110</name>
</gene>
<evidence type="ECO:0000256" key="5">
    <source>
        <dbReference type="ARBA" id="ARBA00022692"/>
    </source>
</evidence>
<evidence type="ECO:0000256" key="6">
    <source>
        <dbReference type="ARBA" id="ARBA00022989"/>
    </source>
</evidence>
<comment type="caution">
    <text evidence="10">The sequence shown here is derived from an EMBL/GenBank/DDBJ whole genome shotgun (WGS) entry which is preliminary data.</text>
</comment>
<name>A0A919NNF7_9ACTN</name>
<keyword evidence="3 8" id="KW-0813">Transport</keyword>
<feature type="transmembrane region" description="Helical" evidence="8">
    <location>
        <begin position="265"/>
        <end position="284"/>
    </location>
</feature>
<dbReference type="EMBL" id="BOMY01000033">
    <property type="protein sequence ID" value="GIF22081.1"/>
    <property type="molecule type" value="Genomic_DNA"/>
</dbReference>
<proteinExistence type="inferred from homology"/>